<accession>A0AAE3HD20</accession>
<dbReference type="PANTHER" id="PTHR34215">
    <property type="entry name" value="BLL0784 PROTEIN"/>
    <property type="match status" value="1"/>
</dbReference>
<dbReference type="Gene3D" id="3.30.1230.10">
    <property type="entry name" value="YlxR-like"/>
    <property type="match status" value="1"/>
</dbReference>
<dbReference type="InterPro" id="IPR007393">
    <property type="entry name" value="YlxR_dom"/>
</dbReference>
<protein>
    <submittedName>
        <fullName evidence="2">YlxR family protein</fullName>
    </submittedName>
</protein>
<dbReference type="InterPro" id="IPR035931">
    <property type="entry name" value="YlxR-like_sf"/>
</dbReference>
<feature type="domain" description="YlxR" evidence="1">
    <location>
        <begin position="9"/>
        <end position="82"/>
    </location>
</feature>
<keyword evidence="3" id="KW-1185">Reference proteome</keyword>
<dbReference type="RefSeq" id="WP_257529695.1">
    <property type="nucleotide sequence ID" value="NZ_JANKAS010000002.1"/>
</dbReference>
<sequence>MLKRKIPQRICIGCQEAKDKKQLIRIVRNKEGEVFYDSTGKANGRGAYICKNIDCFDAAIKNKKIEKAFNKGIDETIKNRLRDEIFNE</sequence>
<dbReference type="SUPFAM" id="SSF64376">
    <property type="entry name" value="YlxR-like"/>
    <property type="match status" value="1"/>
</dbReference>
<dbReference type="Proteomes" id="UP001205748">
    <property type="component" value="Unassembled WGS sequence"/>
</dbReference>
<gene>
    <name evidence="2" type="ORF">NSA47_03785</name>
</gene>
<evidence type="ECO:0000313" key="3">
    <source>
        <dbReference type="Proteomes" id="UP001205748"/>
    </source>
</evidence>
<dbReference type="EMBL" id="JANKAS010000002">
    <property type="protein sequence ID" value="MCR1898107.1"/>
    <property type="molecule type" value="Genomic_DNA"/>
</dbReference>
<dbReference type="NCBIfam" id="NF047356">
    <property type="entry name" value="RNA_bind_RnpM"/>
    <property type="match status" value="1"/>
</dbReference>
<dbReference type="AlphaFoldDB" id="A0AAE3HD20"/>
<organism evidence="2 3">
    <name type="scientific">Irregularibacter muris</name>
    <dbReference type="NCBI Taxonomy" id="1796619"/>
    <lineage>
        <taxon>Bacteria</taxon>
        <taxon>Bacillati</taxon>
        <taxon>Bacillota</taxon>
        <taxon>Clostridia</taxon>
        <taxon>Eubacteriales</taxon>
        <taxon>Eubacteriaceae</taxon>
        <taxon>Irregularibacter</taxon>
    </lineage>
</organism>
<reference evidence="2" key="1">
    <citation type="submission" date="2022-07" db="EMBL/GenBank/DDBJ databases">
        <title>Enhanced cultured diversity of the mouse gut microbiota enables custom-made synthetic communities.</title>
        <authorList>
            <person name="Afrizal A."/>
        </authorList>
    </citation>
    <scope>NUCLEOTIDE SEQUENCE</scope>
    <source>
        <strain evidence="2">DSM 28593</strain>
    </source>
</reference>
<name>A0AAE3HD20_9FIRM</name>
<proteinExistence type="predicted"/>
<comment type="caution">
    <text evidence="2">The sequence shown here is derived from an EMBL/GenBank/DDBJ whole genome shotgun (WGS) entry which is preliminary data.</text>
</comment>
<dbReference type="Pfam" id="PF04296">
    <property type="entry name" value="YlxR"/>
    <property type="match status" value="1"/>
</dbReference>
<evidence type="ECO:0000259" key="1">
    <source>
        <dbReference type="Pfam" id="PF04296"/>
    </source>
</evidence>
<dbReference type="PANTHER" id="PTHR34215:SF1">
    <property type="entry name" value="YLXR DOMAIN-CONTAINING PROTEIN"/>
    <property type="match status" value="1"/>
</dbReference>
<dbReference type="InterPro" id="IPR037465">
    <property type="entry name" value="YlxR"/>
</dbReference>
<evidence type="ECO:0000313" key="2">
    <source>
        <dbReference type="EMBL" id="MCR1898107.1"/>
    </source>
</evidence>
<dbReference type="CDD" id="cd00279">
    <property type="entry name" value="YlxR"/>
    <property type="match status" value="1"/>
</dbReference>